<feature type="domain" description="TIR" evidence="2">
    <location>
        <begin position="10"/>
        <end position="175"/>
    </location>
</feature>
<dbReference type="Gene3D" id="3.40.50.10140">
    <property type="entry name" value="Toll/interleukin-1 receptor homology (TIR) domain"/>
    <property type="match status" value="1"/>
</dbReference>
<keyword evidence="4" id="KW-1185">Reference proteome</keyword>
<evidence type="ECO:0000313" key="3">
    <source>
        <dbReference type="EMBL" id="VVA91673.1"/>
    </source>
</evidence>
<comment type="caution">
    <text evidence="3">The sequence shown here is derived from an EMBL/GenBank/DDBJ whole genome shotgun (WGS) entry which is preliminary data.</text>
</comment>
<dbReference type="AlphaFoldDB" id="A0A565AS14"/>
<keyword evidence="1" id="KW-0520">NAD</keyword>
<dbReference type="PANTHER" id="PTHR11017">
    <property type="entry name" value="LEUCINE-RICH REPEAT-CONTAINING PROTEIN"/>
    <property type="match status" value="1"/>
</dbReference>
<dbReference type="InterPro" id="IPR027417">
    <property type="entry name" value="P-loop_NTPase"/>
</dbReference>
<organism evidence="3 4">
    <name type="scientific">Arabis nemorensis</name>
    <dbReference type="NCBI Taxonomy" id="586526"/>
    <lineage>
        <taxon>Eukaryota</taxon>
        <taxon>Viridiplantae</taxon>
        <taxon>Streptophyta</taxon>
        <taxon>Embryophyta</taxon>
        <taxon>Tracheophyta</taxon>
        <taxon>Spermatophyta</taxon>
        <taxon>Magnoliopsida</taxon>
        <taxon>eudicotyledons</taxon>
        <taxon>Gunneridae</taxon>
        <taxon>Pentapetalae</taxon>
        <taxon>rosids</taxon>
        <taxon>malvids</taxon>
        <taxon>Brassicales</taxon>
        <taxon>Brassicaceae</taxon>
        <taxon>Arabideae</taxon>
        <taxon>Arabis</taxon>
    </lineage>
</organism>
<dbReference type="GO" id="GO:0007165">
    <property type="term" value="P:signal transduction"/>
    <property type="evidence" value="ECO:0007669"/>
    <property type="project" value="InterPro"/>
</dbReference>
<sequence length="360" mass="41257">MLSSSFNSPKKFDVFLSFRGKDTRRTLISFLYKELIRMGLRTFKDDMELEIGRRFSQDISLAIQDSKVAIVVVSVDYPASGWCLDELVKIMDVERKGSLIVIPIFYDVEPSHLRRQIRKVAKQFKKHEEREDHETVESWRQALVNLAAISGQCSRAWKDDSKLVEEITKTTSNMLLFSARPPSNGIHNLVGIHEHMKQLHPLLYLNSNEGVRVIGIWARECTVRSALARYLYQNVSQRFQSHCFLENVQVIHQDSMMKTSGFIRARLMSQKVLLVANNIYKLEQLDALAKDFNCFGPGSIVIIATQDKQLLVAFGIKVVYEVECLRCFEGRRLFRQFGFRKGDLYVGSELSSSISGTESS</sequence>
<dbReference type="PANTHER" id="PTHR11017:SF443">
    <property type="entry name" value="TIR DOMAIN-CONTAINING PROTEIN"/>
    <property type="match status" value="1"/>
</dbReference>
<dbReference type="InterPro" id="IPR044974">
    <property type="entry name" value="Disease_R_plants"/>
</dbReference>
<gene>
    <name evidence="3" type="ORF">ANE_LOCUS2118</name>
</gene>
<dbReference type="InterPro" id="IPR000157">
    <property type="entry name" value="TIR_dom"/>
</dbReference>
<dbReference type="PROSITE" id="PS50104">
    <property type="entry name" value="TIR"/>
    <property type="match status" value="1"/>
</dbReference>
<evidence type="ECO:0000259" key="2">
    <source>
        <dbReference type="PROSITE" id="PS50104"/>
    </source>
</evidence>
<dbReference type="EMBL" id="CABITT030000001">
    <property type="protein sequence ID" value="VVA91673.1"/>
    <property type="molecule type" value="Genomic_DNA"/>
</dbReference>
<evidence type="ECO:0000256" key="1">
    <source>
        <dbReference type="ARBA" id="ARBA00023027"/>
    </source>
</evidence>
<dbReference type="FunFam" id="3.40.50.10140:FF:000007">
    <property type="entry name" value="Disease resistance protein (TIR-NBS-LRR class)"/>
    <property type="match status" value="1"/>
</dbReference>
<proteinExistence type="predicted"/>
<dbReference type="InterPro" id="IPR035897">
    <property type="entry name" value="Toll_tir_struct_dom_sf"/>
</dbReference>
<dbReference type="GO" id="GO:0006952">
    <property type="term" value="P:defense response"/>
    <property type="evidence" value="ECO:0007669"/>
    <property type="project" value="InterPro"/>
</dbReference>
<evidence type="ECO:0000313" key="4">
    <source>
        <dbReference type="Proteomes" id="UP000489600"/>
    </source>
</evidence>
<dbReference type="SUPFAM" id="SSF52540">
    <property type="entry name" value="P-loop containing nucleoside triphosphate hydrolases"/>
    <property type="match status" value="1"/>
</dbReference>
<accession>A0A565AS14</accession>
<dbReference type="SMART" id="SM00255">
    <property type="entry name" value="TIR"/>
    <property type="match status" value="1"/>
</dbReference>
<dbReference type="SUPFAM" id="SSF52200">
    <property type="entry name" value="Toll/Interleukin receptor TIR domain"/>
    <property type="match status" value="1"/>
</dbReference>
<dbReference type="Proteomes" id="UP000489600">
    <property type="component" value="Unassembled WGS sequence"/>
</dbReference>
<protein>
    <recommendedName>
        <fullName evidence="2">TIR domain-containing protein</fullName>
    </recommendedName>
</protein>
<dbReference type="OrthoDB" id="6160824at2759"/>
<name>A0A565AS14_9BRAS</name>
<reference evidence="3" key="1">
    <citation type="submission" date="2019-07" db="EMBL/GenBank/DDBJ databases">
        <authorList>
            <person name="Dittberner H."/>
        </authorList>
    </citation>
    <scope>NUCLEOTIDE SEQUENCE [LARGE SCALE GENOMIC DNA]</scope>
</reference>
<dbReference type="Pfam" id="PF01582">
    <property type="entry name" value="TIR"/>
    <property type="match status" value="1"/>
</dbReference>
<dbReference type="Gene3D" id="3.40.50.300">
    <property type="entry name" value="P-loop containing nucleotide triphosphate hydrolases"/>
    <property type="match status" value="1"/>
</dbReference>